<dbReference type="Pfam" id="PF00392">
    <property type="entry name" value="GntR"/>
    <property type="match status" value="1"/>
</dbReference>
<dbReference type="InterPro" id="IPR036388">
    <property type="entry name" value="WH-like_DNA-bd_sf"/>
</dbReference>
<dbReference type="InterPro" id="IPR008920">
    <property type="entry name" value="TF_FadR/GntR_C"/>
</dbReference>
<dbReference type="Gene3D" id="1.20.120.530">
    <property type="entry name" value="GntR ligand-binding domain-like"/>
    <property type="match status" value="1"/>
</dbReference>
<name>A0ABZ0L8S2_9BACL</name>
<dbReference type="Pfam" id="PF07729">
    <property type="entry name" value="FCD"/>
    <property type="match status" value="1"/>
</dbReference>
<dbReference type="InterPro" id="IPR000524">
    <property type="entry name" value="Tscrpt_reg_HTH_GntR"/>
</dbReference>
<gene>
    <name evidence="5" type="ORF">QWT69_05315</name>
</gene>
<evidence type="ECO:0000256" key="1">
    <source>
        <dbReference type="ARBA" id="ARBA00023015"/>
    </source>
</evidence>
<dbReference type="SMART" id="SM00345">
    <property type="entry name" value="HTH_GNTR"/>
    <property type="match status" value="1"/>
</dbReference>
<feature type="domain" description="HTH gntR-type" evidence="4">
    <location>
        <begin position="13"/>
        <end position="80"/>
    </location>
</feature>
<proteinExistence type="predicted"/>
<dbReference type="EMBL" id="CP129118">
    <property type="protein sequence ID" value="WOV88535.1"/>
    <property type="molecule type" value="Genomic_DNA"/>
</dbReference>
<dbReference type="PROSITE" id="PS50949">
    <property type="entry name" value="HTH_GNTR"/>
    <property type="match status" value="1"/>
</dbReference>
<dbReference type="InterPro" id="IPR036390">
    <property type="entry name" value="WH_DNA-bd_sf"/>
</dbReference>
<dbReference type="Proteomes" id="UP001303902">
    <property type="component" value="Chromosome"/>
</dbReference>
<evidence type="ECO:0000313" key="6">
    <source>
        <dbReference type="Proteomes" id="UP001303902"/>
    </source>
</evidence>
<evidence type="ECO:0000259" key="4">
    <source>
        <dbReference type="PROSITE" id="PS50949"/>
    </source>
</evidence>
<keyword evidence="3" id="KW-0804">Transcription</keyword>
<dbReference type="SMART" id="SM00895">
    <property type="entry name" value="FCD"/>
    <property type="match status" value="1"/>
</dbReference>
<keyword evidence="6" id="KW-1185">Reference proteome</keyword>
<evidence type="ECO:0000313" key="5">
    <source>
        <dbReference type="EMBL" id="WOV88535.1"/>
    </source>
</evidence>
<dbReference type="PRINTS" id="PR00035">
    <property type="entry name" value="HTHGNTR"/>
</dbReference>
<dbReference type="SUPFAM" id="SSF46785">
    <property type="entry name" value="Winged helix' DNA-binding domain"/>
    <property type="match status" value="1"/>
</dbReference>
<evidence type="ECO:0000256" key="2">
    <source>
        <dbReference type="ARBA" id="ARBA00023125"/>
    </source>
</evidence>
<organism evidence="5 6">
    <name type="scientific">Sporosarcina oncorhynchi</name>
    <dbReference type="NCBI Taxonomy" id="3056444"/>
    <lineage>
        <taxon>Bacteria</taxon>
        <taxon>Bacillati</taxon>
        <taxon>Bacillota</taxon>
        <taxon>Bacilli</taxon>
        <taxon>Bacillales</taxon>
        <taxon>Caryophanaceae</taxon>
        <taxon>Sporosarcina</taxon>
    </lineage>
</organism>
<evidence type="ECO:0000256" key="3">
    <source>
        <dbReference type="ARBA" id="ARBA00023163"/>
    </source>
</evidence>
<dbReference type="PANTHER" id="PTHR43537:SF24">
    <property type="entry name" value="GLUCONATE OPERON TRANSCRIPTIONAL REPRESSOR"/>
    <property type="match status" value="1"/>
</dbReference>
<protein>
    <submittedName>
        <fullName evidence="5">GntR family transcriptional regulator</fullName>
    </submittedName>
</protein>
<dbReference type="InterPro" id="IPR011711">
    <property type="entry name" value="GntR_C"/>
</dbReference>
<dbReference type="SUPFAM" id="SSF48008">
    <property type="entry name" value="GntR ligand-binding domain-like"/>
    <property type="match status" value="1"/>
</dbReference>
<dbReference type="PANTHER" id="PTHR43537">
    <property type="entry name" value="TRANSCRIPTIONAL REGULATOR, GNTR FAMILY"/>
    <property type="match status" value="1"/>
</dbReference>
<dbReference type="CDD" id="cd07377">
    <property type="entry name" value="WHTH_GntR"/>
    <property type="match status" value="1"/>
</dbReference>
<keyword evidence="1" id="KW-0805">Transcription regulation</keyword>
<keyword evidence="2" id="KW-0238">DNA-binding</keyword>
<dbReference type="Gene3D" id="1.10.10.10">
    <property type="entry name" value="Winged helix-like DNA-binding domain superfamily/Winged helix DNA-binding domain"/>
    <property type="match status" value="1"/>
</dbReference>
<sequence length="221" mass="25207">MPIPSEHEKPTRKTAKENALNQLLLWIIDGTLQPGEKLNDIELAQALGVSRTPIRESLQLLEMEGFVKMFPGKATQVTEVDPETIKDLLPPLAALQALSAELAVPHLTKEMLAELEQTNEEFAQAVYRKDYDSALRLDENFHQIIVDNAANPYIHSMVASLQKHVRRLFFLNSIILTEKSIEEHNLILRMMKEGNAEAVSKVMRENWLRAIEEFRSLKKDI</sequence>
<reference evidence="5 6" key="1">
    <citation type="submission" date="2023-06" db="EMBL/GenBank/DDBJ databases">
        <title>Sporosarcina sp. nov., isolated from Korean tranditional fermented seafood 'Jeotgal'.</title>
        <authorList>
            <person name="Yang A.I."/>
            <person name="Shin N.-R."/>
        </authorList>
    </citation>
    <scope>NUCLEOTIDE SEQUENCE [LARGE SCALE GENOMIC DNA]</scope>
    <source>
        <strain evidence="5 6">T2O-4</strain>
    </source>
</reference>
<dbReference type="RefSeq" id="WP_317969699.1">
    <property type="nucleotide sequence ID" value="NZ_CP129118.1"/>
</dbReference>
<accession>A0ABZ0L8S2</accession>